<proteinExistence type="predicted"/>
<dbReference type="EMBL" id="WFKK01000001">
    <property type="protein sequence ID" value="KAB7891272.1"/>
    <property type="molecule type" value="Genomic_DNA"/>
</dbReference>
<dbReference type="RefSeq" id="WP_152279374.1">
    <property type="nucleotide sequence ID" value="NZ_WFKK01000001.1"/>
</dbReference>
<sequence>MIDLTYYVNQTIGNKEESKILLEKYSHYRFHSLYGMKQFFQELDGNHKSLENNTDKIKESVVTLSNALATNLDFLLTKPSEFLSDEVYPKLNYGSVLYDLNPSEQSGNVMVDCPCCVDTAKTTDKAYVVMVGNQNTDTIQCNRLKTCGEKTSVVKHVGDREGINFIDTVKYLANSVGIDYDAYVRGKEMHKEDNGNFKDTNYNCDINEIKENAKKKKAVNKFGISPIDFKEANKTKSFKGNINVMKVIGKYNTVSEQSKVQMIYSYIKNFAMKEKDRGKLLDYLSNRGINNDKSSDVGYLKANKINELVQELKEVFNVNDLVKYKILNEKSKTWNYKLLTADEKWEYCDSALFFMHDVYNDIPTNIEFKFFGDRTQGSPRKAVSMSNSAIVDSNYYGSANNIDFIKDDKQAQCWWNEGAIDAKAVEYLGFKSNGLIGAGKHFNANLGHFKDKVHIIALDEDMAGAKNSVILAKKLKMAGAQNIFFASWNEEYGNDLNDLLNSKNLDKIKLTFCKFNLSENEDYTISSDITKIQHLPSDLLNQAYEIAFKDTKELPQQVNNISEIKEIDSISNIESQKPIEVKKNEIAPPIEEHEEEYSLAP</sequence>
<dbReference type="InterPro" id="IPR036977">
    <property type="entry name" value="DNA_primase_Znf_CHC2"/>
</dbReference>
<dbReference type="Gene3D" id="3.40.1360.10">
    <property type="match status" value="1"/>
</dbReference>
<protein>
    <recommendedName>
        <fullName evidence="3">Toprim domain-containing protein</fullName>
    </recommendedName>
</protein>
<evidence type="ECO:0000313" key="1">
    <source>
        <dbReference type="EMBL" id="KAB7891272.1"/>
    </source>
</evidence>
<reference evidence="1 2" key="1">
    <citation type="submission" date="2019-10" db="EMBL/GenBank/DDBJ databases">
        <title>Poseidonibacter ostreae sp. nov., isolated from the gut of the Ostrea denselamellosa.</title>
        <authorList>
            <person name="Choi A."/>
        </authorList>
    </citation>
    <scope>NUCLEOTIDE SEQUENCE [LARGE SCALE GENOMIC DNA]</scope>
    <source>
        <strain evidence="1 2">SJOD-M-33</strain>
    </source>
</reference>
<evidence type="ECO:0008006" key="3">
    <source>
        <dbReference type="Google" id="ProtNLM"/>
    </source>
</evidence>
<dbReference type="AlphaFoldDB" id="A0A6L4WW29"/>
<dbReference type="GO" id="GO:0008270">
    <property type="term" value="F:zinc ion binding"/>
    <property type="evidence" value="ECO:0007669"/>
    <property type="project" value="InterPro"/>
</dbReference>
<dbReference type="GO" id="GO:0006260">
    <property type="term" value="P:DNA replication"/>
    <property type="evidence" value="ECO:0007669"/>
    <property type="project" value="InterPro"/>
</dbReference>
<gene>
    <name evidence="1" type="ORF">GBG19_00115</name>
</gene>
<dbReference type="GO" id="GO:0003677">
    <property type="term" value="F:DNA binding"/>
    <property type="evidence" value="ECO:0007669"/>
    <property type="project" value="InterPro"/>
</dbReference>
<evidence type="ECO:0000313" key="2">
    <source>
        <dbReference type="Proteomes" id="UP000472839"/>
    </source>
</evidence>
<comment type="caution">
    <text evidence="1">The sequence shown here is derived from an EMBL/GenBank/DDBJ whole genome shotgun (WGS) entry which is preliminary data.</text>
</comment>
<organism evidence="1 2">
    <name type="scientific">Poseidonibacter ostreae</name>
    <dbReference type="NCBI Taxonomy" id="2654171"/>
    <lineage>
        <taxon>Bacteria</taxon>
        <taxon>Pseudomonadati</taxon>
        <taxon>Campylobacterota</taxon>
        <taxon>Epsilonproteobacteria</taxon>
        <taxon>Campylobacterales</taxon>
        <taxon>Arcobacteraceae</taxon>
        <taxon>Poseidonibacter</taxon>
    </lineage>
</organism>
<dbReference type="Proteomes" id="UP000472839">
    <property type="component" value="Unassembled WGS sequence"/>
</dbReference>
<name>A0A6L4WW29_9BACT</name>
<dbReference type="Gene3D" id="3.90.580.10">
    <property type="entry name" value="Zinc finger, CHC2-type domain"/>
    <property type="match status" value="1"/>
</dbReference>
<accession>A0A6L4WW29</accession>